<proteinExistence type="inferred from homology"/>
<dbReference type="InterPro" id="IPR018108">
    <property type="entry name" value="MCP_transmembrane"/>
</dbReference>
<evidence type="ECO:0000256" key="4">
    <source>
        <dbReference type="ARBA" id="ARBA00022692"/>
    </source>
</evidence>
<feature type="region of interest" description="Disordered" evidence="10">
    <location>
        <begin position="198"/>
        <end position="256"/>
    </location>
</feature>
<dbReference type="PROSITE" id="PS50920">
    <property type="entry name" value="SOLCAR"/>
    <property type="match status" value="1"/>
</dbReference>
<evidence type="ECO:0000256" key="2">
    <source>
        <dbReference type="ARBA" id="ARBA00006375"/>
    </source>
</evidence>
<dbReference type="PANTHER" id="PTHR45939">
    <property type="entry name" value="PEROXISOMAL MEMBRANE PROTEIN PMP34-RELATED"/>
    <property type="match status" value="1"/>
</dbReference>
<comment type="subcellular location">
    <subcellularLocation>
        <location evidence="1">Membrane</location>
        <topology evidence="1">Multi-pass membrane protein</topology>
    </subcellularLocation>
</comment>
<dbReference type="AlphaFoldDB" id="A0A5B0RFY3"/>
<keyword evidence="3 9" id="KW-0813">Transport</keyword>
<evidence type="ECO:0000256" key="7">
    <source>
        <dbReference type="ARBA" id="ARBA00023136"/>
    </source>
</evidence>
<dbReference type="Gene3D" id="1.50.40.10">
    <property type="entry name" value="Mitochondrial carrier domain"/>
    <property type="match status" value="1"/>
</dbReference>
<evidence type="ECO:0000256" key="3">
    <source>
        <dbReference type="ARBA" id="ARBA00022448"/>
    </source>
</evidence>
<evidence type="ECO:0000256" key="1">
    <source>
        <dbReference type="ARBA" id="ARBA00004141"/>
    </source>
</evidence>
<keyword evidence="5" id="KW-0677">Repeat</keyword>
<dbReference type="Proteomes" id="UP000325313">
    <property type="component" value="Unassembled WGS sequence"/>
</dbReference>
<evidence type="ECO:0000256" key="5">
    <source>
        <dbReference type="ARBA" id="ARBA00022737"/>
    </source>
</evidence>
<dbReference type="InterPro" id="IPR023395">
    <property type="entry name" value="MCP_dom_sf"/>
</dbReference>
<feature type="repeat" description="Solcar" evidence="8">
    <location>
        <begin position="327"/>
        <end position="412"/>
    </location>
</feature>
<evidence type="ECO:0000256" key="6">
    <source>
        <dbReference type="ARBA" id="ARBA00022989"/>
    </source>
</evidence>
<organism evidence="12 14">
    <name type="scientific">Puccinia graminis f. sp. tritici</name>
    <dbReference type="NCBI Taxonomy" id="56615"/>
    <lineage>
        <taxon>Eukaryota</taxon>
        <taxon>Fungi</taxon>
        <taxon>Dikarya</taxon>
        <taxon>Basidiomycota</taxon>
        <taxon>Pucciniomycotina</taxon>
        <taxon>Pucciniomycetes</taxon>
        <taxon>Pucciniales</taxon>
        <taxon>Pucciniaceae</taxon>
        <taxon>Puccinia</taxon>
    </lineage>
</organism>
<accession>A0A5B0RFY3</accession>
<dbReference type="SUPFAM" id="SSF103506">
    <property type="entry name" value="Mitochondrial carrier"/>
    <property type="match status" value="1"/>
</dbReference>
<dbReference type="OrthoDB" id="18574at2759"/>
<evidence type="ECO:0000313" key="12">
    <source>
        <dbReference type="EMBL" id="KAA1124289.1"/>
    </source>
</evidence>
<evidence type="ECO:0000313" key="14">
    <source>
        <dbReference type="Proteomes" id="UP000325313"/>
    </source>
</evidence>
<evidence type="ECO:0000313" key="13">
    <source>
        <dbReference type="Proteomes" id="UP000324748"/>
    </source>
</evidence>
<dbReference type="InterPro" id="IPR052217">
    <property type="entry name" value="Mito/Peroxisomal_Carrier"/>
</dbReference>
<evidence type="ECO:0000256" key="8">
    <source>
        <dbReference type="PROSITE-ProRule" id="PRU00282"/>
    </source>
</evidence>
<evidence type="ECO:0000256" key="9">
    <source>
        <dbReference type="RuleBase" id="RU000488"/>
    </source>
</evidence>
<name>A0A5B0RFY3_PUCGR</name>
<keyword evidence="7 8" id="KW-0472">Membrane</keyword>
<feature type="compositionally biased region" description="Acidic residues" evidence="10">
    <location>
        <begin position="244"/>
        <end position="256"/>
    </location>
</feature>
<dbReference type="PANTHER" id="PTHR45939:SF2">
    <property type="entry name" value="CARRIER PROTEIN, PUTATIVE (AFU_ORTHOLOGUE AFUA_2G13870)-RELATED"/>
    <property type="match status" value="1"/>
</dbReference>
<dbReference type="GO" id="GO:0015217">
    <property type="term" value="F:ADP transmembrane transporter activity"/>
    <property type="evidence" value="ECO:0007669"/>
    <property type="project" value="TreeGrafter"/>
</dbReference>
<dbReference type="Pfam" id="PF00153">
    <property type="entry name" value="Mito_carr"/>
    <property type="match status" value="2"/>
</dbReference>
<dbReference type="EMBL" id="VSWC01000014">
    <property type="protein sequence ID" value="KAA1114424.1"/>
    <property type="molecule type" value="Genomic_DNA"/>
</dbReference>
<dbReference type="EMBL" id="VDEP01000204">
    <property type="protein sequence ID" value="KAA1124289.1"/>
    <property type="molecule type" value="Genomic_DNA"/>
</dbReference>
<keyword evidence="4 8" id="KW-0812">Transmembrane</keyword>
<feature type="compositionally biased region" description="Basic and acidic residues" evidence="10">
    <location>
        <begin position="212"/>
        <end position="238"/>
    </location>
</feature>
<sequence length="431" mass="48701">MKVSEEQDQPAPVNLAHLPAITQATSAAIGSVISNAIVYPLDLVTTRMQTRRLRRTAKNARPSFDRQSSLASQFSTSSTCTSIQRRSKDYETLIGSFRTIIHQSDERSWNLLLKFYDGILVDSIATLINSFIYFYIYTNLNKLNIRYKKHSQRKIGPLESTLEEILLGSLTGIVSKFFTCPLNNITIRLQTCSPSKLSRLRSSHPSRIFSSHPDEHQDPDGNNLPEKKDGKRSDRFLSKSDSSSSEEDQDDEDESNWEAKHSTYISYLVNTVQSIYDDRGYRGFWSGFGKNCILTLNPSLTLYLTKLIKHLTTTSARMRAPGGTNPEGLLVTFLNSAIASSLSTMITYPLMLSKTLIQTSPPSAHHQRQLTLLIRYRRFGLLALYTGLQAKLLKVFIGQGITMSIKSQIETLFVSLSIFLNHYRRRLPQPS</sequence>
<protein>
    <recommendedName>
        <fullName evidence="15">ADP/ATP carrier protein</fullName>
    </recommendedName>
</protein>
<dbReference type="GO" id="GO:0016020">
    <property type="term" value="C:membrane"/>
    <property type="evidence" value="ECO:0007669"/>
    <property type="project" value="UniProtKB-SubCell"/>
</dbReference>
<gene>
    <name evidence="11" type="ORF">PGT21_008454</name>
    <name evidence="12" type="ORF">PGTUg99_023102</name>
</gene>
<evidence type="ECO:0000256" key="10">
    <source>
        <dbReference type="SAM" id="MobiDB-lite"/>
    </source>
</evidence>
<evidence type="ECO:0000313" key="11">
    <source>
        <dbReference type="EMBL" id="KAA1114424.1"/>
    </source>
</evidence>
<evidence type="ECO:0008006" key="15">
    <source>
        <dbReference type="Google" id="ProtNLM"/>
    </source>
</evidence>
<comment type="caution">
    <text evidence="12">The sequence shown here is derived from an EMBL/GenBank/DDBJ whole genome shotgun (WGS) entry which is preliminary data.</text>
</comment>
<comment type="similarity">
    <text evidence="2 9">Belongs to the mitochondrial carrier (TC 2.A.29) family.</text>
</comment>
<keyword evidence="13" id="KW-1185">Reference proteome</keyword>
<reference evidence="13 14" key="1">
    <citation type="submission" date="2019-05" db="EMBL/GenBank/DDBJ databases">
        <title>Emergence of the Ug99 lineage of the wheat stem rust pathogen through somatic hybridization.</title>
        <authorList>
            <person name="Li F."/>
            <person name="Upadhyaya N.M."/>
            <person name="Sperschneider J."/>
            <person name="Matny O."/>
            <person name="Nguyen-Phuc H."/>
            <person name="Mago R."/>
            <person name="Raley C."/>
            <person name="Miller M.E."/>
            <person name="Silverstein K.A.T."/>
            <person name="Henningsen E."/>
            <person name="Hirsch C.D."/>
            <person name="Visser B."/>
            <person name="Pretorius Z.A."/>
            <person name="Steffenson B.J."/>
            <person name="Schwessinger B."/>
            <person name="Dodds P.N."/>
            <person name="Figueroa M."/>
        </authorList>
    </citation>
    <scope>NUCLEOTIDE SEQUENCE [LARGE SCALE GENOMIC DNA]</scope>
    <source>
        <strain evidence="11">21-0</strain>
        <strain evidence="12 14">Ug99</strain>
    </source>
</reference>
<keyword evidence="6" id="KW-1133">Transmembrane helix</keyword>
<dbReference type="Proteomes" id="UP000324748">
    <property type="component" value="Unassembled WGS sequence"/>
</dbReference>